<protein>
    <submittedName>
        <fullName evidence="1">Uncharacterized protein</fullName>
    </submittedName>
</protein>
<dbReference type="AlphaFoldDB" id="A0A2Z7B6Q1"/>
<name>A0A2Z7B6Q1_9LAMI</name>
<gene>
    <name evidence="1" type="ORF">F511_16051</name>
</gene>
<keyword evidence="2" id="KW-1185">Reference proteome</keyword>
<sequence length="97" mass="11063">MSLMKQVSRRKQISLMKPISRRKQISRMKQISLVNSGDNVTGLVISDVDTIGVTNSDVDEIRLDNSRWLQEIQLLGQSYVNRVTVEESADGYREFSC</sequence>
<reference evidence="1 2" key="1">
    <citation type="journal article" date="2015" name="Proc. Natl. Acad. Sci. U.S.A.">
        <title>The resurrection genome of Boea hygrometrica: A blueprint for survival of dehydration.</title>
        <authorList>
            <person name="Xiao L."/>
            <person name="Yang G."/>
            <person name="Zhang L."/>
            <person name="Yang X."/>
            <person name="Zhao S."/>
            <person name="Ji Z."/>
            <person name="Zhou Q."/>
            <person name="Hu M."/>
            <person name="Wang Y."/>
            <person name="Chen M."/>
            <person name="Xu Y."/>
            <person name="Jin H."/>
            <person name="Xiao X."/>
            <person name="Hu G."/>
            <person name="Bao F."/>
            <person name="Hu Y."/>
            <person name="Wan P."/>
            <person name="Li L."/>
            <person name="Deng X."/>
            <person name="Kuang T."/>
            <person name="Xiang C."/>
            <person name="Zhu J.K."/>
            <person name="Oliver M.J."/>
            <person name="He Y."/>
        </authorList>
    </citation>
    <scope>NUCLEOTIDE SEQUENCE [LARGE SCALE GENOMIC DNA]</scope>
    <source>
        <strain evidence="2">cv. XS01</strain>
    </source>
</reference>
<proteinExistence type="predicted"/>
<evidence type="ECO:0000313" key="1">
    <source>
        <dbReference type="EMBL" id="KZV30164.1"/>
    </source>
</evidence>
<evidence type="ECO:0000313" key="2">
    <source>
        <dbReference type="Proteomes" id="UP000250235"/>
    </source>
</evidence>
<dbReference type="EMBL" id="KV008511">
    <property type="protein sequence ID" value="KZV30164.1"/>
    <property type="molecule type" value="Genomic_DNA"/>
</dbReference>
<organism evidence="1 2">
    <name type="scientific">Dorcoceras hygrometricum</name>
    <dbReference type="NCBI Taxonomy" id="472368"/>
    <lineage>
        <taxon>Eukaryota</taxon>
        <taxon>Viridiplantae</taxon>
        <taxon>Streptophyta</taxon>
        <taxon>Embryophyta</taxon>
        <taxon>Tracheophyta</taxon>
        <taxon>Spermatophyta</taxon>
        <taxon>Magnoliopsida</taxon>
        <taxon>eudicotyledons</taxon>
        <taxon>Gunneridae</taxon>
        <taxon>Pentapetalae</taxon>
        <taxon>asterids</taxon>
        <taxon>lamiids</taxon>
        <taxon>Lamiales</taxon>
        <taxon>Gesneriaceae</taxon>
        <taxon>Didymocarpoideae</taxon>
        <taxon>Trichosporeae</taxon>
        <taxon>Loxocarpinae</taxon>
        <taxon>Dorcoceras</taxon>
    </lineage>
</organism>
<accession>A0A2Z7B6Q1</accession>
<dbReference type="Proteomes" id="UP000250235">
    <property type="component" value="Unassembled WGS sequence"/>
</dbReference>